<name>A0AAV8VVF6_9CUCU</name>
<evidence type="ECO:0000313" key="2">
    <source>
        <dbReference type="Proteomes" id="UP001159042"/>
    </source>
</evidence>
<organism evidence="1 2">
    <name type="scientific">Exocentrus adspersus</name>
    <dbReference type="NCBI Taxonomy" id="1586481"/>
    <lineage>
        <taxon>Eukaryota</taxon>
        <taxon>Metazoa</taxon>
        <taxon>Ecdysozoa</taxon>
        <taxon>Arthropoda</taxon>
        <taxon>Hexapoda</taxon>
        <taxon>Insecta</taxon>
        <taxon>Pterygota</taxon>
        <taxon>Neoptera</taxon>
        <taxon>Endopterygota</taxon>
        <taxon>Coleoptera</taxon>
        <taxon>Polyphaga</taxon>
        <taxon>Cucujiformia</taxon>
        <taxon>Chrysomeloidea</taxon>
        <taxon>Cerambycidae</taxon>
        <taxon>Lamiinae</taxon>
        <taxon>Acanthocinini</taxon>
        <taxon>Exocentrus</taxon>
    </lineage>
</organism>
<reference evidence="1 2" key="1">
    <citation type="journal article" date="2023" name="Insect Mol. Biol.">
        <title>Genome sequencing provides insights into the evolution of gene families encoding plant cell wall-degrading enzymes in longhorned beetles.</title>
        <authorList>
            <person name="Shin N.R."/>
            <person name="Okamura Y."/>
            <person name="Kirsch R."/>
            <person name="Pauchet Y."/>
        </authorList>
    </citation>
    <scope>NUCLEOTIDE SEQUENCE [LARGE SCALE GENOMIC DNA]</scope>
    <source>
        <strain evidence="1">EAD_L_NR</strain>
    </source>
</reference>
<comment type="caution">
    <text evidence="1">The sequence shown here is derived from an EMBL/GenBank/DDBJ whole genome shotgun (WGS) entry which is preliminary data.</text>
</comment>
<protein>
    <submittedName>
        <fullName evidence="1">Uncharacterized protein</fullName>
    </submittedName>
</protein>
<dbReference type="Proteomes" id="UP001159042">
    <property type="component" value="Unassembled WGS sequence"/>
</dbReference>
<dbReference type="EMBL" id="JANEYG010000029">
    <property type="protein sequence ID" value="KAJ8917887.1"/>
    <property type="molecule type" value="Genomic_DNA"/>
</dbReference>
<evidence type="ECO:0000313" key="1">
    <source>
        <dbReference type="EMBL" id="KAJ8917887.1"/>
    </source>
</evidence>
<proteinExistence type="predicted"/>
<sequence>MSYVLSFTFGHSVTGFNINTEEEEEETSHTGREQPRMKEFVSVLVDEISPSISTRQPTKVNESPDTYPYQVAIGESVPPPRTRNGENNLESQANKLEKEESSVQYQFRVFESISNSTLLVTTILRPFNVFKLIYMCYFSH</sequence>
<gene>
    <name evidence="1" type="ORF">NQ315_002579</name>
</gene>
<dbReference type="AlphaFoldDB" id="A0AAV8VVF6"/>
<keyword evidence="2" id="KW-1185">Reference proteome</keyword>
<accession>A0AAV8VVF6</accession>